<keyword evidence="4" id="KW-1133">Transmembrane helix</keyword>
<dbReference type="Proteomes" id="UP001166585">
    <property type="component" value="Unassembled WGS sequence"/>
</dbReference>
<protein>
    <submittedName>
        <fullName evidence="7">HAMP domain-containing protein</fullName>
    </submittedName>
</protein>
<dbReference type="PANTHER" id="PTHR32089:SF112">
    <property type="entry name" value="LYSOZYME-LIKE PROTEIN-RELATED"/>
    <property type="match status" value="1"/>
</dbReference>
<evidence type="ECO:0000313" key="7">
    <source>
        <dbReference type="EMBL" id="MBS9477657.1"/>
    </source>
</evidence>
<dbReference type="InterPro" id="IPR004090">
    <property type="entry name" value="Chemotax_Me-accpt_rcpt"/>
</dbReference>
<dbReference type="Gene3D" id="6.10.340.10">
    <property type="match status" value="1"/>
</dbReference>
<dbReference type="SUPFAM" id="SSF58104">
    <property type="entry name" value="Methyl-accepting chemotaxis protein (MCP) signaling domain"/>
    <property type="match status" value="1"/>
</dbReference>
<dbReference type="EMBL" id="JAHCQH010000016">
    <property type="protein sequence ID" value="MBS9477657.1"/>
    <property type="molecule type" value="Genomic_DNA"/>
</dbReference>
<evidence type="ECO:0000256" key="2">
    <source>
        <dbReference type="ARBA" id="ARBA00029447"/>
    </source>
</evidence>
<dbReference type="RefSeq" id="WP_213755513.1">
    <property type="nucleotide sequence ID" value="NZ_JAHCQH010000016.1"/>
</dbReference>
<feature type="transmembrane region" description="Helical" evidence="4">
    <location>
        <begin position="12"/>
        <end position="31"/>
    </location>
</feature>
<keyword evidence="1 3" id="KW-0807">Transducer</keyword>
<evidence type="ECO:0000313" key="8">
    <source>
        <dbReference type="Proteomes" id="UP001166585"/>
    </source>
</evidence>
<dbReference type="PANTHER" id="PTHR32089">
    <property type="entry name" value="METHYL-ACCEPTING CHEMOTAXIS PROTEIN MCPB"/>
    <property type="match status" value="1"/>
</dbReference>
<proteinExistence type="inferred from homology"/>
<name>A0ABS5RBD5_9HYPH</name>
<gene>
    <name evidence="7" type="ORF">KIP89_11105</name>
</gene>
<accession>A0ABS5RBD5</accession>
<dbReference type="Pfam" id="PF00672">
    <property type="entry name" value="HAMP"/>
    <property type="match status" value="1"/>
</dbReference>
<organism evidence="7 8">
    <name type="scientific">Ancylobacter radicis</name>
    <dbReference type="NCBI Taxonomy" id="2836179"/>
    <lineage>
        <taxon>Bacteria</taxon>
        <taxon>Pseudomonadati</taxon>
        <taxon>Pseudomonadota</taxon>
        <taxon>Alphaproteobacteria</taxon>
        <taxon>Hyphomicrobiales</taxon>
        <taxon>Xanthobacteraceae</taxon>
        <taxon>Ancylobacter</taxon>
    </lineage>
</organism>
<evidence type="ECO:0000256" key="3">
    <source>
        <dbReference type="PROSITE-ProRule" id="PRU00284"/>
    </source>
</evidence>
<dbReference type="SMART" id="SM00283">
    <property type="entry name" value="MA"/>
    <property type="match status" value="1"/>
</dbReference>
<dbReference type="Pfam" id="PF00015">
    <property type="entry name" value="MCPsignal"/>
    <property type="match status" value="1"/>
</dbReference>
<feature type="domain" description="HAMP" evidence="6">
    <location>
        <begin position="208"/>
        <end position="261"/>
    </location>
</feature>
<reference evidence="7" key="1">
    <citation type="submission" date="2021-05" db="EMBL/GenBank/DDBJ databases">
        <authorList>
            <person name="Sun Q."/>
            <person name="Inoue M."/>
        </authorList>
    </citation>
    <scope>NUCLEOTIDE SEQUENCE</scope>
    <source>
        <strain evidence="7">VKM B-3255</strain>
    </source>
</reference>
<dbReference type="InterPro" id="IPR003660">
    <property type="entry name" value="HAMP_dom"/>
</dbReference>
<keyword evidence="8" id="KW-1185">Reference proteome</keyword>
<dbReference type="Gene3D" id="1.10.287.950">
    <property type="entry name" value="Methyl-accepting chemotaxis protein"/>
    <property type="match status" value="1"/>
</dbReference>
<dbReference type="PRINTS" id="PR00260">
    <property type="entry name" value="CHEMTRNSDUCR"/>
</dbReference>
<keyword evidence="4" id="KW-0812">Transmembrane</keyword>
<feature type="domain" description="Methyl-accepting transducer" evidence="5">
    <location>
        <begin position="302"/>
        <end position="524"/>
    </location>
</feature>
<evidence type="ECO:0000259" key="5">
    <source>
        <dbReference type="PROSITE" id="PS50111"/>
    </source>
</evidence>
<evidence type="ECO:0000256" key="4">
    <source>
        <dbReference type="SAM" id="Phobius"/>
    </source>
</evidence>
<evidence type="ECO:0000259" key="6">
    <source>
        <dbReference type="PROSITE" id="PS50885"/>
    </source>
</evidence>
<dbReference type="SMART" id="SM00304">
    <property type="entry name" value="HAMP"/>
    <property type="match status" value="1"/>
</dbReference>
<comment type="similarity">
    <text evidence="2">Belongs to the methyl-accepting chemotaxis (MCP) protein family.</text>
</comment>
<comment type="caution">
    <text evidence="7">The sequence shown here is derived from an EMBL/GenBank/DDBJ whole genome shotgun (WGS) entry which is preliminary data.</text>
</comment>
<dbReference type="PROSITE" id="PS50111">
    <property type="entry name" value="CHEMOTAXIS_TRANSDUC_2"/>
    <property type="match status" value="1"/>
</dbReference>
<keyword evidence="4" id="KW-0472">Membrane</keyword>
<dbReference type="CDD" id="cd06225">
    <property type="entry name" value="HAMP"/>
    <property type="match status" value="1"/>
</dbReference>
<dbReference type="InterPro" id="IPR004089">
    <property type="entry name" value="MCPsignal_dom"/>
</dbReference>
<dbReference type="PROSITE" id="PS50885">
    <property type="entry name" value="HAMP"/>
    <property type="match status" value="1"/>
</dbReference>
<sequence length="558" mass="57498">MSLKNLPILGKILLIVAVMGLAAIIVAGVGWRTISGLSATMSTVATSERASREAMDLRIDIIAISRMTYQVALDPGLVAGLTGESQSRQKEMLARLPVLEAAADDTEIALIGEVRTALKDYFTSIDTLLAVAQAGTADPIKASLDSCLAAQKIVTTKVKAYTTYSATRAGQLREEAAATAGAAAMIQAGAAGAAIVIGVLLSLAVANGGVVRPVRRLTDAMGRIAAGDLDAVLPDGQRKDEIGRMIHAVAVFRQGLVERNAFETEAATREADAAAERKRIMHDIAASFEAKVGQFVDAQSSAAVQLESTANRMSGTAARTSDETRILAGSATQTASSVETVASATEELAASASEIGARIGQASDLASAAVNQVTAADAEVQRLAEDAQRIGDIVKLISDIASQTNLLALNATIEAARAGEAGKGFAVVATEVKQLASQTASATGEISTQIAQLQGVAGSVVDKIQTIGDAIKRMHEAAAAVAAAAEEQQAATQEIARNVRDAAQETEQVSTRIETVDRNAAETGSGAAQVLTAVQGLSRTASALQVEVRSFVENVRAA</sequence>
<evidence type="ECO:0000256" key="1">
    <source>
        <dbReference type="ARBA" id="ARBA00023224"/>
    </source>
</evidence>